<comment type="caution">
    <text evidence="2">The sequence shown here is derived from an EMBL/GenBank/DDBJ whole genome shotgun (WGS) entry which is preliminary data.</text>
</comment>
<feature type="domain" description="F-box" evidence="1">
    <location>
        <begin position="17"/>
        <end position="71"/>
    </location>
</feature>
<dbReference type="InterPro" id="IPR001810">
    <property type="entry name" value="F-box_dom"/>
</dbReference>
<reference evidence="2" key="1">
    <citation type="submission" date="2021-10" db="EMBL/GenBank/DDBJ databases">
        <title>De novo Genome Assembly of Clathrus columnatus (Basidiomycota, Fungi) Using Illumina and Nanopore Sequence Data.</title>
        <authorList>
            <person name="Ogiso-Tanaka E."/>
            <person name="Itagaki H."/>
            <person name="Hosoya T."/>
            <person name="Hosaka K."/>
        </authorList>
    </citation>
    <scope>NUCLEOTIDE SEQUENCE</scope>
    <source>
        <strain evidence="2">MO-923</strain>
    </source>
</reference>
<evidence type="ECO:0000313" key="2">
    <source>
        <dbReference type="EMBL" id="GJJ09870.1"/>
    </source>
</evidence>
<gene>
    <name evidence="2" type="ORF">Clacol_004094</name>
</gene>
<organism evidence="2 3">
    <name type="scientific">Clathrus columnatus</name>
    <dbReference type="NCBI Taxonomy" id="1419009"/>
    <lineage>
        <taxon>Eukaryota</taxon>
        <taxon>Fungi</taxon>
        <taxon>Dikarya</taxon>
        <taxon>Basidiomycota</taxon>
        <taxon>Agaricomycotina</taxon>
        <taxon>Agaricomycetes</taxon>
        <taxon>Phallomycetidae</taxon>
        <taxon>Phallales</taxon>
        <taxon>Clathraceae</taxon>
        <taxon>Clathrus</taxon>
    </lineage>
</organism>
<proteinExistence type="predicted"/>
<dbReference type="Proteomes" id="UP001050691">
    <property type="component" value="Unassembled WGS sequence"/>
</dbReference>
<sequence length="456" mass="51646">MSNSTSSCGSHPPKRLPHYFEMLPNEILVIILSLAPNEGPNRYTSKYTHLSMVCKRWRYVIMNTPTFWSEIDLNCRDYSLLQTTLHRSKNAGLSVIMGGPDFPNYDDTTRQIVAFEKLVFPNLDRLTSLSLKLSYSGYREIYSILRRSAPVLKHLYLYRAVGDVIPWSPSYHQMEYYRYEAINLDGLFDGACSLETLTYDMPQPIPWLTFEPLISNIKELTLRTILWDSTPGCLTQSSLLAILDHCPFLESLELKTIPDPSVNGVKFISPKPNLVNLPNLSKLILGTSQDIALITYISMPKLALLHLHFDRTYPNLLTLTGNIFDSFDFSSVRSAVIVDGRSILAYPKLVRINNLLEPIGTFFRLNHGTSALAITSDLGGSAGVLVAPLLAAMTSLERLLTSSSLVENNSSQVQFTLSEIDSKKRKSMTRQSYLWSLPYFQEFNIYPRLKNIINLH</sequence>
<dbReference type="Gene3D" id="1.20.1280.50">
    <property type="match status" value="1"/>
</dbReference>
<evidence type="ECO:0000313" key="3">
    <source>
        <dbReference type="Proteomes" id="UP001050691"/>
    </source>
</evidence>
<dbReference type="Gene3D" id="3.80.10.10">
    <property type="entry name" value="Ribonuclease Inhibitor"/>
    <property type="match status" value="1"/>
</dbReference>
<protein>
    <recommendedName>
        <fullName evidence="1">F-box domain-containing protein</fullName>
    </recommendedName>
</protein>
<dbReference type="PROSITE" id="PS50181">
    <property type="entry name" value="FBOX"/>
    <property type="match status" value="1"/>
</dbReference>
<dbReference type="InterPro" id="IPR032675">
    <property type="entry name" value="LRR_dom_sf"/>
</dbReference>
<dbReference type="EMBL" id="BPWL01000004">
    <property type="protein sequence ID" value="GJJ09870.1"/>
    <property type="molecule type" value="Genomic_DNA"/>
</dbReference>
<evidence type="ECO:0000259" key="1">
    <source>
        <dbReference type="PROSITE" id="PS50181"/>
    </source>
</evidence>
<accession>A0AAV5A6F5</accession>
<dbReference type="InterPro" id="IPR036047">
    <property type="entry name" value="F-box-like_dom_sf"/>
</dbReference>
<keyword evidence="3" id="KW-1185">Reference proteome</keyword>
<dbReference type="SUPFAM" id="SSF81383">
    <property type="entry name" value="F-box domain"/>
    <property type="match status" value="1"/>
</dbReference>
<dbReference type="AlphaFoldDB" id="A0AAV5A6F5"/>
<name>A0AAV5A6F5_9AGAM</name>
<dbReference type="Pfam" id="PF12937">
    <property type="entry name" value="F-box-like"/>
    <property type="match status" value="1"/>
</dbReference>